<keyword evidence="3" id="KW-1185">Reference proteome</keyword>
<organism evidence="2 3">
    <name type="scientific">Actinomadura rubrisoli</name>
    <dbReference type="NCBI Taxonomy" id="2530368"/>
    <lineage>
        <taxon>Bacteria</taxon>
        <taxon>Bacillati</taxon>
        <taxon>Actinomycetota</taxon>
        <taxon>Actinomycetes</taxon>
        <taxon>Streptosporangiales</taxon>
        <taxon>Thermomonosporaceae</taxon>
        <taxon>Actinomadura</taxon>
    </lineage>
</organism>
<dbReference type="Proteomes" id="UP000294513">
    <property type="component" value="Unassembled WGS sequence"/>
</dbReference>
<dbReference type="Gene3D" id="1.20.120.520">
    <property type="entry name" value="nmb1532 protein domain like"/>
    <property type="match status" value="1"/>
</dbReference>
<protein>
    <submittedName>
        <fullName evidence="2">Hemerythrin domain-containing protein</fullName>
    </submittedName>
</protein>
<reference evidence="2 3" key="1">
    <citation type="submission" date="2019-03" db="EMBL/GenBank/DDBJ databases">
        <title>Draft genome sequences of novel Actinobacteria.</title>
        <authorList>
            <person name="Sahin N."/>
            <person name="Ay H."/>
            <person name="Saygin H."/>
        </authorList>
    </citation>
    <scope>NUCLEOTIDE SEQUENCE [LARGE SCALE GENOMIC DNA]</scope>
    <source>
        <strain evidence="2 3">H3C3</strain>
    </source>
</reference>
<accession>A0A4R5CA33</accession>
<dbReference type="EMBL" id="SMKU01000010">
    <property type="protein sequence ID" value="TDD95639.1"/>
    <property type="molecule type" value="Genomic_DNA"/>
</dbReference>
<proteinExistence type="predicted"/>
<name>A0A4R5CA33_9ACTN</name>
<dbReference type="InterPro" id="IPR012312">
    <property type="entry name" value="Hemerythrin-like"/>
</dbReference>
<dbReference type="AlphaFoldDB" id="A0A4R5CA33"/>
<evidence type="ECO:0000259" key="1">
    <source>
        <dbReference type="Pfam" id="PF01814"/>
    </source>
</evidence>
<dbReference type="Pfam" id="PF01814">
    <property type="entry name" value="Hemerythrin"/>
    <property type="match status" value="1"/>
</dbReference>
<comment type="caution">
    <text evidence="2">The sequence shown here is derived from an EMBL/GenBank/DDBJ whole genome shotgun (WGS) entry which is preliminary data.</text>
</comment>
<sequence length="218" mass="23906">MHLGVPVSVTTGPGERSRVDMTMMYAVHDAFQRDLDRLTAMAEGGVASGPAVQAGWDRFKRFLHVHHTAEDTHLWPVLRAKAGDPAVLDQMEDEHTRLTALLDAVDAAVASGVPERLALHAGRLAEALGAHCEHEEDLALPLVGELLTEAEWNAFGAEQRKRLGSGGAASFFPWLLDGAEDGTRRKVLGVVPPPVRFLYRAVWRPRYQRAPRWQAPAA</sequence>
<feature type="domain" description="Hemerythrin-like" evidence="1">
    <location>
        <begin position="23"/>
        <end position="143"/>
    </location>
</feature>
<dbReference type="OrthoDB" id="5197650at2"/>
<dbReference type="CDD" id="cd12108">
    <property type="entry name" value="Hr-like"/>
    <property type="match status" value="1"/>
</dbReference>
<evidence type="ECO:0000313" key="3">
    <source>
        <dbReference type="Proteomes" id="UP000294513"/>
    </source>
</evidence>
<gene>
    <name evidence="2" type="ORF">E1298_04485</name>
</gene>
<evidence type="ECO:0000313" key="2">
    <source>
        <dbReference type="EMBL" id="TDD95639.1"/>
    </source>
</evidence>